<accession>A0A9P6ZVB1</accession>
<evidence type="ECO:0000313" key="2">
    <source>
        <dbReference type="EMBL" id="KAG1777118.1"/>
    </source>
</evidence>
<gene>
    <name evidence="2" type="ORF">EV702DRAFT_1197438</name>
</gene>
<name>A0A9P6ZVB1_9AGAM</name>
<dbReference type="AlphaFoldDB" id="A0A9P6ZVB1"/>
<sequence length="227" mass="24260">MCSDHIQLEKPTSWRFPDDCVKDVWIASITWVPKKAPFSPAKAIAGRCLEVIEPLPLTSDTVEAPPVINAGDILIPRPVKPWFNKRSGKGLLLCVFCTTKKVKCISTTLGTPPKCSRGQSTTRRARSRTPSKAPSTTQPKARMCSQFHGPSSSPSTITAVKAPAPAPAPIASLSSTVPRAALDVPMPDLHAMSMAIQEGAARIAALKACVVEQAGMIDTLQCLHESL</sequence>
<keyword evidence="3" id="KW-1185">Reference proteome</keyword>
<dbReference type="EMBL" id="JABBWD010000022">
    <property type="protein sequence ID" value="KAG1777118.1"/>
    <property type="molecule type" value="Genomic_DNA"/>
</dbReference>
<dbReference type="Proteomes" id="UP000714275">
    <property type="component" value="Unassembled WGS sequence"/>
</dbReference>
<proteinExistence type="predicted"/>
<evidence type="ECO:0000256" key="1">
    <source>
        <dbReference type="SAM" id="MobiDB-lite"/>
    </source>
</evidence>
<comment type="caution">
    <text evidence="2">The sequence shown here is derived from an EMBL/GenBank/DDBJ whole genome shotgun (WGS) entry which is preliminary data.</text>
</comment>
<reference evidence="2" key="1">
    <citation type="journal article" date="2020" name="New Phytol.">
        <title>Comparative genomics reveals dynamic genome evolution in host specialist ectomycorrhizal fungi.</title>
        <authorList>
            <person name="Lofgren L.A."/>
            <person name="Nguyen N.H."/>
            <person name="Vilgalys R."/>
            <person name="Ruytinx J."/>
            <person name="Liao H.L."/>
            <person name="Branco S."/>
            <person name="Kuo A."/>
            <person name="LaButti K."/>
            <person name="Lipzen A."/>
            <person name="Andreopoulos W."/>
            <person name="Pangilinan J."/>
            <person name="Riley R."/>
            <person name="Hundley H."/>
            <person name="Na H."/>
            <person name="Barry K."/>
            <person name="Grigoriev I.V."/>
            <person name="Stajich J.E."/>
            <person name="Kennedy P.G."/>
        </authorList>
    </citation>
    <scope>NUCLEOTIDE SEQUENCE</scope>
    <source>
        <strain evidence="2">DOB743</strain>
    </source>
</reference>
<dbReference type="OrthoDB" id="2708644at2759"/>
<evidence type="ECO:0000313" key="3">
    <source>
        <dbReference type="Proteomes" id="UP000714275"/>
    </source>
</evidence>
<feature type="region of interest" description="Disordered" evidence="1">
    <location>
        <begin position="112"/>
        <end position="148"/>
    </location>
</feature>
<protein>
    <submittedName>
        <fullName evidence="2">Uncharacterized protein</fullName>
    </submittedName>
</protein>
<organism evidence="2 3">
    <name type="scientific">Suillus placidus</name>
    <dbReference type="NCBI Taxonomy" id="48579"/>
    <lineage>
        <taxon>Eukaryota</taxon>
        <taxon>Fungi</taxon>
        <taxon>Dikarya</taxon>
        <taxon>Basidiomycota</taxon>
        <taxon>Agaricomycotina</taxon>
        <taxon>Agaricomycetes</taxon>
        <taxon>Agaricomycetidae</taxon>
        <taxon>Boletales</taxon>
        <taxon>Suillineae</taxon>
        <taxon>Suillaceae</taxon>
        <taxon>Suillus</taxon>
    </lineage>
</organism>